<feature type="region of interest" description="Disordered" evidence="1">
    <location>
        <begin position="1"/>
        <end position="59"/>
    </location>
</feature>
<dbReference type="EMBL" id="LGAV01000007">
    <property type="protein sequence ID" value="KOS13237.1"/>
    <property type="molecule type" value="Genomic_DNA"/>
</dbReference>
<dbReference type="VEuPathDB" id="FungiDB:Malapachy_1458"/>
<protein>
    <submittedName>
        <fullName evidence="2">Uncharacterized protein</fullName>
    </submittedName>
</protein>
<dbReference type="OrthoDB" id="2138242at2759"/>
<evidence type="ECO:0000256" key="1">
    <source>
        <dbReference type="SAM" id="MobiDB-lite"/>
    </source>
</evidence>
<name>A0A0M8MMR4_9BASI</name>
<evidence type="ECO:0000313" key="2">
    <source>
        <dbReference type="EMBL" id="KOS13237.1"/>
    </source>
</evidence>
<dbReference type="Proteomes" id="UP000037751">
    <property type="component" value="Unassembled WGS sequence"/>
</dbReference>
<feature type="region of interest" description="Disordered" evidence="1">
    <location>
        <begin position="234"/>
        <end position="254"/>
    </location>
</feature>
<evidence type="ECO:0000313" key="3">
    <source>
        <dbReference type="Proteomes" id="UP000037751"/>
    </source>
</evidence>
<proteinExistence type="predicted"/>
<gene>
    <name evidence="2" type="ORF">Malapachy_1458</name>
</gene>
<sequence length="254" mass="28212">MQRRGKQALGRVSALQLSSNASTERSYGLDVDERRPSVHSAPPQQVHFGSDTRLPPPSYLFRASERDAREGGHDHDDLKRRTVSSMQPEMQGYLPTPGGTPRVFLPQNAALPSPAYHTCHIGQGMMQANMDRTNGAADTSSRTADTSIDGSTIQPKSPVNKMNFLSLFADFYDSLSDSRSLKATLEHQIRASNTLLQTLQRSSKVLEEAVDQRLQQETKAWETRLQRMESRLNELEARLSSSKSDKTLSPKNGS</sequence>
<feature type="region of interest" description="Disordered" evidence="1">
    <location>
        <begin position="133"/>
        <end position="156"/>
    </location>
</feature>
<accession>A0A0M8MMR4</accession>
<reference evidence="2 3" key="1">
    <citation type="submission" date="2015-07" db="EMBL/GenBank/DDBJ databases">
        <title>Draft Genome Sequence of Malassezia furfur CBS1878 and Malassezia pachydermatis CBS1879.</title>
        <authorList>
            <person name="Triana S."/>
            <person name="Ohm R."/>
            <person name="Gonzalez A."/>
            <person name="DeCock H."/>
            <person name="Restrepo S."/>
            <person name="Celis A."/>
        </authorList>
    </citation>
    <scope>NUCLEOTIDE SEQUENCE [LARGE SCALE GENOMIC DNA]</scope>
    <source>
        <strain evidence="2 3">CBS 1879</strain>
    </source>
</reference>
<organism evidence="2 3">
    <name type="scientific">Malassezia pachydermatis</name>
    <dbReference type="NCBI Taxonomy" id="77020"/>
    <lineage>
        <taxon>Eukaryota</taxon>
        <taxon>Fungi</taxon>
        <taxon>Dikarya</taxon>
        <taxon>Basidiomycota</taxon>
        <taxon>Ustilaginomycotina</taxon>
        <taxon>Malasseziomycetes</taxon>
        <taxon>Malasseziales</taxon>
        <taxon>Malasseziaceae</taxon>
        <taxon>Malassezia</taxon>
    </lineage>
</organism>
<dbReference type="GeneID" id="28727837"/>
<dbReference type="RefSeq" id="XP_017990869.1">
    <property type="nucleotide sequence ID" value="XM_018135962.1"/>
</dbReference>
<keyword evidence="3" id="KW-1185">Reference proteome</keyword>
<dbReference type="AlphaFoldDB" id="A0A0M8MMR4"/>
<feature type="compositionally biased region" description="Polar residues" evidence="1">
    <location>
        <begin position="15"/>
        <end position="25"/>
    </location>
</feature>
<feature type="compositionally biased region" description="Basic and acidic residues" evidence="1">
    <location>
        <begin position="234"/>
        <end position="248"/>
    </location>
</feature>
<comment type="caution">
    <text evidence="2">The sequence shown here is derived from an EMBL/GenBank/DDBJ whole genome shotgun (WGS) entry which is preliminary data.</text>
</comment>